<evidence type="ECO:0000313" key="3">
    <source>
        <dbReference type="Proteomes" id="UP000663870"/>
    </source>
</evidence>
<keyword evidence="3" id="KW-1185">Reference proteome</keyword>
<evidence type="ECO:0008006" key="4">
    <source>
        <dbReference type="Google" id="ProtNLM"/>
    </source>
</evidence>
<evidence type="ECO:0000313" key="2">
    <source>
        <dbReference type="EMBL" id="CAF0730613.1"/>
    </source>
</evidence>
<dbReference type="Proteomes" id="UP000663854">
    <property type="component" value="Unassembled WGS sequence"/>
</dbReference>
<accession>A0A813N7D1</accession>
<dbReference type="SMART" id="SM00248">
    <property type="entry name" value="ANK"/>
    <property type="match status" value="3"/>
</dbReference>
<proteinExistence type="predicted"/>
<organism evidence="2 3">
    <name type="scientific">Rotaria sordida</name>
    <dbReference type="NCBI Taxonomy" id="392033"/>
    <lineage>
        <taxon>Eukaryota</taxon>
        <taxon>Metazoa</taxon>
        <taxon>Spiralia</taxon>
        <taxon>Gnathifera</taxon>
        <taxon>Rotifera</taxon>
        <taxon>Eurotatoria</taxon>
        <taxon>Bdelloidea</taxon>
        <taxon>Philodinida</taxon>
        <taxon>Philodinidae</taxon>
        <taxon>Rotaria</taxon>
    </lineage>
</organism>
<protein>
    <recommendedName>
        <fullName evidence="4">Ankyrin repeat protein</fullName>
    </recommendedName>
</protein>
<evidence type="ECO:0000313" key="1">
    <source>
        <dbReference type="EMBL" id="CAF0729504.1"/>
    </source>
</evidence>
<name>A0A813N7D1_9BILA</name>
<dbReference type="Gene3D" id="1.25.40.20">
    <property type="entry name" value="Ankyrin repeat-containing domain"/>
    <property type="match status" value="1"/>
</dbReference>
<gene>
    <name evidence="2" type="ORF">JXQ802_LOCUS467</name>
    <name evidence="1" type="ORF">PYM288_LOCUS846</name>
</gene>
<reference evidence="2" key="1">
    <citation type="submission" date="2021-02" db="EMBL/GenBank/DDBJ databases">
        <authorList>
            <person name="Nowell W R."/>
        </authorList>
    </citation>
    <scope>NUCLEOTIDE SEQUENCE</scope>
</reference>
<dbReference type="InterPro" id="IPR036770">
    <property type="entry name" value="Ankyrin_rpt-contain_sf"/>
</dbReference>
<comment type="caution">
    <text evidence="2">The sequence shown here is derived from an EMBL/GenBank/DDBJ whole genome shotgun (WGS) entry which is preliminary data.</text>
</comment>
<dbReference type="SUPFAM" id="SSF48403">
    <property type="entry name" value="Ankyrin repeat"/>
    <property type="match status" value="1"/>
</dbReference>
<dbReference type="EMBL" id="CAJNOH010000004">
    <property type="protein sequence ID" value="CAF0729504.1"/>
    <property type="molecule type" value="Genomic_DNA"/>
</dbReference>
<sequence length="635" mass="75641">MGCTSGKQHDEKRDDKRPSTFKKVLRFQSLQKFNPLRAVSYAGIDQHHEEHHSSTRPLSMFDVVSYKDLEISEIIDLINLLDKSFYFISIQETSINNANKQNQPNIPEINRSLHFTSRRSSETTESITTVNSFDQTIGMARYEQRCQTNVDLFIINKSKEILLDKNENDNYSFDENNWKYYTPLTLEKIRTILILKDIVYQYINNEFFHILNRLLCFEKTDENEEFLEWFFDELEYLMHSLDDNTQYEHKSLLLSSIEQDRYDCMKYLLEHQLLTSKLDINTINDQGRHCLLMLAHKNGPIDSIKYLLTRHLSCLDTNKVDLNKFSSLHHACRHFNLPLCELLLPHTSKKLLQMENSELHTPLDYWIECLCSLKKLKPTYIQYHSDTLRLDYLLNDSDYYSNLLFFQKIINYSGQLTKIPLRYIRSILPQLTFEQKLSYVDHHVNLCCTLYKNRLSTLIRDYDNLKISIQAGEILTEFIYALGTVQLEVQNRLAAHAYSSVYETAIQSIYRENNQENSNNQLKIKEHKTLQLTMRMLYFKFFRLFQCIYNNPDVNVKNFHFEHIFRRVWIYWKEPVKAFILQCKEKNSSLKSICRILLFKRLIHYPADIQNLPINLSLKQFVAFENPFFIVEKKY</sequence>
<dbReference type="EMBL" id="CAJNOL010000005">
    <property type="protein sequence ID" value="CAF0730613.1"/>
    <property type="molecule type" value="Genomic_DNA"/>
</dbReference>
<dbReference type="InterPro" id="IPR002110">
    <property type="entry name" value="Ankyrin_rpt"/>
</dbReference>
<dbReference type="AlphaFoldDB" id="A0A813N7D1"/>
<dbReference type="Proteomes" id="UP000663870">
    <property type="component" value="Unassembled WGS sequence"/>
</dbReference>